<feature type="compositionally biased region" description="Polar residues" evidence="8">
    <location>
        <begin position="1628"/>
        <end position="1644"/>
    </location>
</feature>
<dbReference type="GO" id="GO:0140694">
    <property type="term" value="P:membraneless organelle assembly"/>
    <property type="evidence" value="ECO:0007669"/>
    <property type="project" value="UniProtKB-ARBA"/>
</dbReference>
<dbReference type="FunFam" id="3.40.850.10:FF:000026">
    <property type="entry name" value="Centromere-associated protein E"/>
    <property type="match status" value="1"/>
</dbReference>
<dbReference type="PROSITE" id="PS50067">
    <property type="entry name" value="KINESIN_MOTOR_2"/>
    <property type="match status" value="1"/>
</dbReference>
<dbReference type="Proteomes" id="UP000011083">
    <property type="component" value="Unassembled WGS sequence"/>
</dbReference>
<evidence type="ECO:0000256" key="5">
    <source>
        <dbReference type="ARBA" id="ARBA00023175"/>
    </source>
</evidence>
<dbReference type="Gene3D" id="3.40.850.10">
    <property type="entry name" value="Kinesin motor domain"/>
    <property type="match status" value="1"/>
</dbReference>
<dbReference type="InterPro" id="IPR027640">
    <property type="entry name" value="Kinesin-like_fam"/>
</dbReference>
<dbReference type="GO" id="GO:0000779">
    <property type="term" value="C:condensed chromosome, centromeric region"/>
    <property type="evidence" value="ECO:0007669"/>
    <property type="project" value="UniProtKB-ARBA"/>
</dbReference>
<evidence type="ECO:0000259" key="9">
    <source>
        <dbReference type="PROSITE" id="PS50067"/>
    </source>
</evidence>
<feature type="domain" description="Kinesin motor" evidence="9">
    <location>
        <begin position="5"/>
        <end position="330"/>
    </location>
</feature>
<dbReference type="InterPro" id="IPR027417">
    <property type="entry name" value="P-loop_NTPase"/>
</dbReference>
<dbReference type="CDD" id="cd01374">
    <property type="entry name" value="KISc_CENP_E"/>
    <property type="match status" value="1"/>
</dbReference>
<keyword evidence="3 6" id="KW-0067">ATP-binding</keyword>
<protein>
    <submittedName>
        <fullName evidence="10">Kinesin motor domain containing protein</fullName>
    </submittedName>
</protein>
<dbReference type="GO" id="GO:0042327">
    <property type="term" value="P:positive regulation of phosphorylation"/>
    <property type="evidence" value="ECO:0007669"/>
    <property type="project" value="UniProtKB-ARBA"/>
</dbReference>
<comment type="similarity">
    <text evidence="6">Belongs to the TRAFAC class myosin-kinesin ATPase superfamily. Kinesin family.</text>
</comment>
<dbReference type="Pfam" id="PF00225">
    <property type="entry name" value="Kinesin"/>
    <property type="match status" value="1"/>
</dbReference>
<name>L8GHE8_ACACF</name>
<dbReference type="InterPro" id="IPR001752">
    <property type="entry name" value="Kinesin_motor_dom"/>
</dbReference>
<feature type="compositionally biased region" description="Acidic residues" evidence="8">
    <location>
        <begin position="1571"/>
        <end position="1580"/>
    </location>
</feature>
<dbReference type="GO" id="GO:0007018">
    <property type="term" value="P:microtubule-based movement"/>
    <property type="evidence" value="ECO:0007669"/>
    <property type="project" value="InterPro"/>
</dbReference>
<dbReference type="GeneID" id="14912901"/>
<dbReference type="GO" id="GO:0005524">
    <property type="term" value="F:ATP binding"/>
    <property type="evidence" value="ECO:0007669"/>
    <property type="project" value="UniProtKB-UniRule"/>
</dbReference>
<feature type="coiled-coil region" evidence="7">
    <location>
        <begin position="506"/>
        <end position="833"/>
    </location>
</feature>
<evidence type="ECO:0000313" key="11">
    <source>
        <dbReference type="Proteomes" id="UP000011083"/>
    </source>
</evidence>
<dbReference type="GO" id="GO:0033044">
    <property type="term" value="P:regulation of chromosome organization"/>
    <property type="evidence" value="ECO:0007669"/>
    <property type="project" value="UniProtKB-ARBA"/>
</dbReference>
<keyword evidence="5 6" id="KW-0505">Motor protein</keyword>
<accession>L8GHE8</accession>
<feature type="compositionally biased region" description="Basic and acidic residues" evidence="8">
    <location>
        <begin position="1614"/>
        <end position="1627"/>
    </location>
</feature>
<dbReference type="PROSITE" id="PS00411">
    <property type="entry name" value="KINESIN_MOTOR_1"/>
    <property type="match status" value="1"/>
</dbReference>
<dbReference type="VEuPathDB" id="AmoebaDB:ACA1_372630"/>
<feature type="coiled-coil region" evidence="7">
    <location>
        <begin position="860"/>
        <end position="1037"/>
    </location>
</feature>
<dbReference type="RefSeq" id="XP_004334287.1">
    <property type="nucleotide sequence ID" value="XM_004334239.1"/>
</dbReference>
<dbReference type="GO" id="GO:0008017">
    <property type="term" value="F:microtubule binding"/>
    <property type="evidence" value="ECO:0007669"/>
    <property type="project" value="InterPro"/>
</dbReference>
<keyword evidence="4 7" id="KW-0175">Coiled coil</keyword>
<dbReference type="GO" id="GO:0003777">
    <property type="term" value="F:microtubule motor activity"/>
    <property type="evidence" value="ECO:0007669"/>
    <property type="project" value="InterPro"/>
</dbReference>
<sequence length="1665" mass="187076">MSMDNIRVGIRVRPINEREVEDPASVWRYDDSSITLVRDGQPTNSYTFDYVFGNNSQTIDIYNSLAKYIIDSALQGVNGTIFAYGQTSSGKTHTMKGGIDSPGIIPLAISEIFSFIQQTPEREFLLRVSYLEIYNEEIRDLLCPSSTKLEIREDIERGVFVKDAKEEIVVTPQQALQLMASGEEHRHVGATGANSHSSRSHTIFKMVIESREKSKDGQGTKKSLDGAVKVSMLNLVDLAGSERLSHTLATGVRMVEGCKINQSLSNLGTVISKLAEGERGHVPYRNSKLTRILEPALGGNSRTAVICTIAPAFRDESISTLKFANRAKQIKNKPIVNEVMDQASMLKRYRQQISKLKKELKNVESKGKNWQELESQKLKAEEDKEIMMQMLRDAEIEKEKQREKLARMTNMIITSSTVAPPIQAAKLKAKSNRRETWAPNRVMGDAYNPFIAIPSSAGAGEEEDLEGTPVIDFIPRARAEFAVPFPVARARVQQPPAAPVASAPPASVDNQEAKKLKEELQVARQQLQQLQDANLRLESELQDEKEKARQQIANALSQVGDKSAPEVDAMAQAAAFIHQLQLELDDTRQKLEEQGDMNELLTEDVVNMGKQIEELSSQYEISESTSRQFQEQALHLEQTLGTENATLQKQVQEQAQQLQELTAQYEASQKAAQEHQEQGLRYREEAASLGEQNNLAQTRLTELEEENAQLQQEKQRLQDTLTVLREEHSVSQTKLHTSYNKKIDQLEIKLSTLEKEREEQEREHQEEAAQAAAQRSSLAIIEQDLERLQGDLTHAKEDNDHLKAMLKEALTEKENAQRNLQIARAEGEILRNQKGFNDSSFSGASANSRRFSIAPAAFQEAKIKEDLKSTTVKKNQLQQENDGLRKEKEKALKDMGNLDTKFKQAVKERSVLQGEKVTLERELKRLMSQNTGLEKQMEKMKSKENKIKEERDQRLQVEKQLAALTKTHEKLQSTLKLKEDTLNKLSADFMSLNGLNGELERKNCDREEEIARLQATIKKLSDDVTELVSTIEKLKTTLQTKSESLSIKETHLAATLKEKEHLQTQGNAMQEKIAAQTNDLVLFDRKVQAMTMDLNNLQAQLQASDRQKNSLQQQLVGLNHRLSLTEQQLEGVRREKALGDERYDLLQKEKKDLEQRLADLMKEKAGLEEQLATSRKEKAAVDEQLTETFFSFEQMKTEWGSKESGYCLQLEQLTTELRDRVDCISRLENDKACLLGEQEELQQLREQMVLEIDALAAGNKSKEAELCEMQAQLETLEALMSETKEELHKITAERNGLTGELATAHSDVAMYKSNLAEVCEVLPQLESSQAQLTEELAKTKEELLLASEERDALIDELATTHADNSAQRSELQAQLKASEARLHESMAKATEERQIAAEERSALIEELATAHATKTQLEEAHAQLQGTEAQLREALTQAKQELHMAAEERDRLAKELTAAHAKSKEDKAFNLKETRHLERQLKKKDKEIKQYSDLVASTKSAIDTLERDQQELAIIKHKGCTNCGSRYSAPDPSLFPPEPTQTFVALGAGGQRATSPKKQRPAFAELREEKAEEEDSDEAESPLAGATTITSQTVSSSVAAPVDAAPKSGLERMQALKEKARRMKESNNRSTSCARIPATTTQPKSILKRRAATTTDDDKENFINA</sequence>
<dbReference type="STRING" id="1257118.L8GHE8"/>
<proteinExistence type="inferred from homology"/>
<feature type="coiled-coil region" evidence="7">
    <location>
        <begin position="1273"/>
        <end position="1508"/>
    </location>
</feature>
<feature type="region of interest" description="Disordered" evidence="8">
    <location>
        <begin position="1548"/>
        <end position="1665"/>
    </location>
</feature>
<feature type="coiled-coil region" evidence="7">
    <location>
        <begin position="1087"/>
        <end position="1184"/>
    </location>
</feature>
<feature type="compositionally biased region" description="Low complexity" evidence="8">
    <location>
        <begin position="1581"/>
        <end position="1608"/>
    </location>
</feature>
<dbReference type="KEGG" id="acan:ACA1_372630"/>
<evidence type="ECO:0000256" key="7">
    <source>
        <dbReference type="SAM" id="Coils"/>
    </source>
</evidence>
<gene>
    <name evidence="10" type="ORF">ACA1_372630</name>
</gene>
<keyword evidence="11" id="KW-1185">Reference proteome</keyword>
<evidence type="ECO:0000256" key="1">
    <source>
        <dbReference type="ARBA" id="ARBA00022448"/>
    </source>
</evidence>
<dbReference type="GO" id="GO:1901987">
    <property type="term" value="P:regulation of cell cycle phase transition"/>
    <property type="evidence" value="ECO:0007669"/>
    <property type="project" value="UniProtKB-ARBA"/>
</dbReference>
<evidence type="ECO:0000256" key="6">
    <source>
        <dbReference type="PROSITE-ProRule" id="PRU00283"/>
    </source>
</evidence>
<evidence type="ECO:0000256" key="2">
    <source>
        <dbReference type="ARBA" id="ARBA00022741"/>
    </source>
</evidence>
<dbReference type="Gene3D" id="1.10.287.1490">
    <property type="match status" value="1"/>
</dbReference>
<feature type="coiled-coil region" evidence="7">
    <location>
        <begin position="339"/>
        <end position="411"/>
    </location>
</feature>
<dbReference type="OMA" id="WEVHVRY"/>
<dbReference type="SMART" id="SM00129">
    <property type="entry name" value="KISc"/>
    <property type="match status" value="1"/>
</dbReference>
<dbReference type="InterPro" id="IPR019821">
    <property type="entry name" value="Kinesin_motor_CS"/>
</dbReference>
<dbReference type="InterPro" id="IPR036961">
    <property type="entry name" value="Kinesin_motor_dom_sf"/>
</dbReference>
<dbReference type="GO" id="GO:0008608">
    <property type="term" value="P:attachment of spindle microtubules to kinetochore"/>
    <property type="evidence" value="ECO:0007669"/>
    <property type="project" value="UniProtKB-ARBA"/>
</dbReference>
<dbReference type="GO" id="GO:0043515">
    <property type="term" value="F:kinetochore binding"/>
    <property type="evidence" value="ECO:0007669"/>
    <property type="project" value="UniProtKB-ARBA"/>
</dbReference>
<reference evidence="10 11" key="1">
    <citation type="journal article" date="2013" name="Genome Biol.">
        <title>Genome of Acanthamoeba castellanii highlights extensive lateral gene transfer and early evolution of tyrosine kinase signaling.</title>
        <authorList>
            <person name="Clarke M."/>
            <person name="Lohan A.J."/>
            <person name="Liu B."/>
            <person name="Lagkouvardos I."/>
            <person name="Roy S."/>
            <person name="Zafar N."/>
            <person name="Bertelli C."/>
            <person name="Schilde C."/>
            <person name="Kianianmomeni A."/>
            <person name="Burglin T.R."/>
            <person name="Frech C."/>
            <person name="Turcotte B."/>
            <person name="Kopec K.O."/>
            <person name="Synnott J.M."/>
            <person name="Choo C."/>
            <person name="Paponov I."/>
            <person name="Finkler A."/>
            <person name="Soon Heng Tan C."/>
            <person name="Hutchins A.P."/>
            <person name="Weinmeier T."/>
            <person name="Rattei T."/>
            <person name="Chu J.S."/>
            <person name="Gimenez G."/>
            <person name="Irimia M."/>
            <person name="Rigden D.J."/>
            <person name="Fitzpatrick D.A."/>
            <person name="Lorenzo-Morales J."/>
            <person name="Bateman A."/>
            <person name="Chiu C.H."/>
            <person name="Tang P."/>
            <person name="Hegemann P."/>
            <person name="Fromm H."/>
            <person name="Raoult D."/>
            <person name="Greub G."/>
            <person name="Miranda-Saavedra D."/>
            <person name="Chen N."/>
            <person name="Nash P."/>
            <person name="Ginger M.L."/>
            <person name="Horn M."/>
            <person name="Schaap P."/>
            <person name="Caler L."/>
            <person name="Loftus B."/>
        </authorList>
    </citation>
    <scope>NUCLEOTIDE SEQUENCE [LARGE SCALE GENOMIC DNA]</scope>
    <source>
        <strain evidence="10 11">Neff</strain>
    </source>
</reference>
<dbReference type="PRINTS" id="PR00380">
    <property type="entry name" value="KINESINHEAVY"/>
</dbReference>
<dbReference type="SUPFAM" id="SSF52540">
    <property type="entry name" value="P-loop containing nucleoside triphosphate hydrolases"/>
    <property type="match status" value="1"/>
</dbReference>
<dbReference type="GO" id="GO:0005874">
    <property type="term" value="C:microtubule"/>
    <property type="evidence" value="ECO:0007669"/>
    <property type="project" value="TreeGrafter"/>
</dbReference>
<dbReference type="PANTHER" id="PTHR47968:SF75">
    <property type="entry name" value="CENTROMERE-ASSOCIATED PROTEIN E"/>
    <property type="match status" value="1"/>
</dbReference>
<evidence type="ECO:0000256" key="3">
    <source>
        <dbReference type="ARBA" id="ARBA00022840"/>
    </source>
</evidence>
<evidence type="ECO:0000256" key="8">
    <source>
        <dbReference type="SAM" id="MobiDB-lite"/>
    </source>
</evidence>
<dbReference type="EMBL" id="KB008119">
    <property type="protein sequence ID" value="ELR12274.1"/>
    <property type="molecule type" value="Genomic_DNA"/>
</dbReference>
<dbReference type="GO" id="GO:0000278">
    <property type="term" value="P:mitotic cell cycle"/>
    <property type="evidence" value="ECO:0007669"/>
    <property type="project" value="UniProtKB-ARBA"/>
</dbReference>
<keyword evidence="1" id="KW-0813">Transport</keyword>
<evidence type="ECO:0000256" key="4">
    <source>
        <dbReference type="ARBA" id="ARBA00023054"/>
    </source>
</evidence>
<dbReference type="PANTHER" id="PTHR47968">
    <property type="entry name" value="CENTROMERE PROTEIN E"/>
    <property type="match status" value="1"/>
</dbReference>
<organism evidence="10 11">
    <name type="scientific">Acanthamoeba castellanii (strain ATCC 30010 / Neff)</name>
    <dbReference type="NCBI Taxonomy" id="1257118"/>
    <lineage>
        <taxon>Eukaryota</taxon>
        <taxon>Amoebozoa</taxon>
        <taxon>Discosea</taxon>
        <taxon>Longamoebia</taxon>
        <taxon>Centramoebida</taxon>
        <taxon>Acanthamoebidae</taxon>
        <taxon>Acanthamoeba</taxon>
    </lineage>
</organism>
<keyword evidence="2 6" id="KW-0547">Nucleotide-binding</keyword>
<dbReference type="OrthoDB" id="18779at2759"/>
<feature type="binding site" evidence="6">
    <location>
        <begin position="85"/>
        <end position="92"/>
    </location>
    <ligand>
        <name>ATP</name>
        <dbReference type="ChEBI" id="CHEBI:30616"/>
    </ligand>
</feature>
<evidence type="ECO:0000313" key="10">
    <source>
        <dbReference type="EMBL" id="ELR12274.1"/>
    </source>
</evidence>
<dbReference type="GO" id="GO:0000226">
    <property type="term" value="P:microtubule cytoskeleton organization"/>
    <property type="evidence" value="ECO:0007669"/>
    <property type="project" value="UniProtKB-ARBA"/>
</dbReference>